<gene>
    <name evidence="5" type="ORF">CIPAW_06G084600</name>
    <name evidence="6" type="ORF">I3842_06G085200</name>
</gene>
<dbReference type="EMBL" id="CM031830">
    <property type="protein sequence ID" value="KAG6708530.1"/>
    <property type="molecule type" value="Genomic_DNA"/>
</dbReference>
<dbReference type="Proteomes" id="UP000811246">
    <property type="component" value="Chromosome 6"/>
</dbReference>
<dbReference type="PANTHER" id="PTHR11260:SF622">
    <property type="entry name" value="GLUTATHIONE S-TRANSFERASE"/>
    <property type="match status" value="1"/>
</dbReference>
<keyword evidence="7" id="KW-1185">Reference proteome</keyword>
<dbReference type="FunFam" id="3.40.30.10:FF:000197">
    <property type="entry name" value="Glutathione S-transferase U10"/>
    <property type="match status" value="1"/>
</dbReference>
<comment type="subcellular location">
    <subcellularLocation>
        <location evidence="3">Cytoplasm</location>
        <location evidence="3">Cytosol</location>
    </subcellularLocation>
</comment>
<dbReference type="GO" id="GO:0004364">
    <property type="term" value="F:glutathione transferase activity"/>
    <property type="evidence" value="ECO:0007669"/>
    <property type="project" value="UniProtKB-UniRule"/>
</dbReference>
<proteinExistence type="inferred from homology"/>
<dbReference type="EMBL" id="CM031814">
    <property type="protein sequence ID" value="KAG6651044.1"/>
    <property type="molecule type" value="Genomic_DNA"/>
</dbReference>
<evidence type="ECO:0000259" key="4">
    <source>
        <dbReference type="PROSITE" id="PS50404"/>
    </source>
</evidence>
<reference evidence="6" key="2">
    <citation type="submission" date="2021-01" db="EMBL/GenBank/DDBJ databases">
        <authorList>
            <person name="Lovell J.T."/>
            <person name="Bentley N."/>
            <person name="Bhattarai G."/>
            <person name="Jenkins J.W."/>
            <person name="Sreedasyam A."/>
            <person name="Alarcon Y."/>
            <person name="Bock C."/>
            <person name="Boston L."/>
            <person name="Carlson J."/>
            <person name="Cervantes K."/>
            <person name="Clermont K."/>
            <person name="Krom N."/>
            <person name="Kubenka K."/>
            <person name="Mamidi S."/>
            <person name="Mattison C."/>
            <person name="Monteros M."/>
            <person name="Pisani C."/>
            <person name="Plott C."/>
            <person name="Rajasekar S."/>
            <person name="Rhein H.S."/>
            <person name="Rohla C."/>
            <person name="Song M."/>
            <person name="Hilaire R.S."/>
            <person name="Shu S."/>
            <person name="Wells L."/>
            <person name="Wang X."/>
            <person name="Webber J."/>
            <person name="Heerema R.J."/>
            <person name="Klein P."/>
            <person name="Conner P."/>
            <person name="Grauke L."/>
            <person name="Grimwood J."/>
            <person name="Schmutz J."/>
            <person name="Randall J.J."/>
        </authorList>
    </citation>
    <scope>NUCLEOTIDE SEQUENCE</scope>
    <source>
        <tissue evidence="6">Leaf</tissue>
    </source>
</reference>
<evidence type="ECO:0000313" key="6">
    <source>
        <dbReference type="EMBL" id="KAG6708530.1"/>
    </source>
</evidence>
<keyword evidence="1 3" id="KW-0808">Transferase</keyword>
<comment type="similarity">
    <text evidence="3">Belongs to the GST superfamily.</text>
</comment>
<dbReference type="CDD" id="cd03058">
    <property type="entry name" value="GST_N_Tau"/>
    <property type="match status" value="1"/>
</dbReference>
<accession>A0A8T1Q9P5</accession>
<dbReference type="InterPro" id="IPR004045">
    <property type="entry name" value="Glutathione_S-Trfase_N"/>
</dbReference>
<feature type="domain" description="GST N-terminal" evidence="4">
    <location>
        <begin position="5"/>
        <end position="84"/>
    </location>
</feature>
<dbReference type="GO" id="GO:0006749">
    <property type="term" value="P:glutathione metabolic process"/>
    <property type="evidence" value="ECO:0007669"/>
    <property type="project" value="TreeGrafter"/>
</dbReference>
<dbReference type="GO" id="GO:0005829">
    <property type="term" value="C:cytosol"/>
    <property type="evidence" value="ECO:0007669"/>
    <property type="project" value="UniProtKB-SubCell"/>
</dbReference>
<dbReference type="Proteomes" id="UP000811609">
    <property type="component" value="Chromosome 6"/>
</dbReference>
<dbReference type="InterPro" id="IPR040079">
    <property type="entry name" value="Glutathione_S-Trfase"/>
</dbReference>
<sequence>MEKQSEVVVFGTWASSYCKRVEMALALKGIPYEYIEEDLTNKSKLLLHYNPVHKKVPILVHNGKSIAESLVILEYINDCWKHAPKLLPDDPYLRAKLRFWANFYDQKLKVSTTQIIMSRGEERENEQSKISAKCLRCLRMESKRIFLQNFLVLTARTWGFSILL</sequence>
<evidence type="ECO:0000256" key="2">
    <source>
        <dbReference type="ARBA" id="ARBA00047960"/>
    </source>
</evidence>
<keyword evidence="3" id="KW-0963">Cytoplasm</keyword>
<comment type="function">
    <text evidence="3">Is involved in the conjugation of reduced glutathione to a wide number of exogenous and endogenous hydrophobic electrophiles.</text>
</comment>
<evidence type="ECO:0000256" key="3">
    <source>
        <dbReference type="RuleBase" id="RU369102"/>
    </source>
</evidence>
<protein>
    <recommendedName>
        <fullName evidence="3">Glutathione S-transferase</fullName>
        <ecNumber evidence="3">2.5.1.18</ecNumber>
    </recommendedName>
</protein>
<evidence type="ECO:0000313" key="7">
    <source>
        <dbReference type="Proteomes" id="UP000811609"/>
    </source>
</evidence>
<dbReference type="PROSITE" id="PS50404">
    <property type="entry name" value="GST_NTER"/>
    <property type="match status" value="1"/>
</dbReference>
<dbReference type="AlphaFoldDB" id="A0A8T1Q9P5"/>
<dbReference type="Pfam" id="PF02798">
    <property type="entry name" value="GST_N"/>
    <property type="match status" value="1"/>
</dbReference>
<reference evidence="5" key="1">
    <citation type="submission" date="2020-12" db="EMBL/GenBank/DDBJ databases">
        <title>WGS assembly of Carya illinoinensis cv. Pawnee.</title>
        <authorList>
            <person name="Platts A."/>
            <person name="Shu S."/>
            <person name="Wright S."/>
            <person name="Barry K."/>
            <person name="Edger P."/>
            <person name="Pires J.C."/>
            <person name="Schmutz J."/>
        </authorList>
    </citation>
    <scope>NUCLEOTIDE SEQUENCE</scope>
    <source>
        <tissue evidence="5">Leaf</tissue>
    </source>
</reference>
<organism evidence="5 7">
    <name type="scientific">Carya illinoinensis</name>
    <name type="common">Pecan</name>
    <dbReference type="NCBI Taxonomy" id="32201"/>
    <lineage>
        <taxon>Eukaryota</taxon>
        <taxon>Viridiplantae</taxon>
        <taxon>Streptophyta</taxon>
        <taxon>Embryophyta</taxon>
        <taxon>Tracheophyta</taxon>
        <taxon>Spermatophyta</taxon>
        <taxon>Magnoliopsida</taxon>
        <taxon>eudicotyledons</taxon>
        <taxon>Gunneridae</taxon>
        <taxon>Pentapetalae</taxon>
        <taxon>rosids</taxon>
        <taxon>fabids</taxon>
        <taxon>Fagales</taxon>
        <taxon>Juglandaceae</taxon>
        <taxon>Carya</taxon>
    </lineage>
</organism>
<dbReference type="InterPro" id="IPR045073">
    <property type="entry name" value="Omega/Tau-like"/>
</dbReference>
<dbReference type="EC" id="2.5.1.18" evidence="3"/>
<evidence type="ECO:0000256" key="1">
    <source>
        <dbReference type="ARBA" id="ARBA00022679"/>
    </source>
</evidence>
<dbReference type="PROSITE" id="PS51354">
    <property type="entry name" value="GLUTAREDOXIN_2"/>
    <property type="match status" value="1"/>
</dbReference>
<evidence type="ECO:0000313" key="5">
    <source>
        <dbReference type="EMBL" id="KAG6651044.1"/>
    </source>
</evidence>
<name>A0A8T1Q9P5_CARIL</name>
<comment type="caution">
    <text evidence="5">The sequence shown here is derived from an EMBL/GenBank/DDBJ whole genome shotgun (WGS) entry which is preliminary data.</text>
</comment>
<dbReference type="PANTHER" id="PTHR11260">
    <property type="entry name" value="GLUTATHIONE S-TRANSFERASE, GST, SUPERFAMILY, GST DOMAIN CONTAINING"/>
    <property type="match status" value="1"/>
</dbReference>
<dbReference type="SFLD" id="SFLDS00019">
    <property type="entry name" value="Glutathione_Transferase_(cytos"/>
    <property type="match status" value="1"/>
</dbReference>
<comment type="catalytic activity">
    <reaction evidence="2 3">
        <text>RX + glutathione = an S-substituted glutathione + a halide anion + H(+)</text>
        <dbReference type="Rhea" id="RHEA:16437"/>
        <dbReference type="ChEBI" id="CHEBI:15378"/>
        <dbReference type="ChEBI" id="CHEBI:16042"/>
        <dbReference type="ChEBI" id="CHEBI:17792"/>
        <dbReference type="ChEBI" id="CHEBI:57925"/>
        <dbReference type="ChEBI" id="CHEBI:90779"/>
        <dbReference type="EC" id="2.5.1.18"/>
    </reaction>
</comment>
<dbReference type="SFLD" id="SFLDG00358">
    <property type="entry name" value="Main_(cytGST)"/>
    <property type="match status" value="1"/>
</dbReference>